<gene>
    <name evidence="5" type="primary">fabF</name>
    <name evidence="5" type="ORF">GETHED_19760</name>
</gene>
<dbReference type="SUPFAM" id="SSF53901">
    <property type="entry name" value="Thiolase-like"/>
    <property type="match status" value="2"/>
</dbReference>
<evidence type="ECO:0000313" key="6">
    <source>
        <dbReference type="Proteomes" id="UP001165044"/>
    </source>
</evidence>
<accession>A0ABQ5PYS1</accession>
<protein>
    <submittedName>
        <fullName evidence="5">Beta-ketoacyl-ACP synthase II</fullName>
    </submittedName>
</protein>
<dbReference type="InterPro" id="IPR014031">
    <property type="entry name" value="Ketoacyl_synth_C"/>
</dbReference>
<evidence type="ECO:0000256" key="3">
    <source>
        <dbReference type="RuleBase" id="RU003694"/>
    </source>
</evidence>
<dbReference type="RefSeq" id="WP_285608846.1">
    <property type="nucleotide sequence ID" value="NZ_BSDC01000002.1"/>
</dbReference>
<keyword evidence="2 3" id="KW-0808">Transferase</keyword>
<dbReference type="InterPro" id="IPR014030">
    <property type="entry name" value="Ketoacyl_synth_N"/>
</dbReference>
<evidence type="ECO:0000256" key="1">
    <source>
        <dbReference type="ARBA" id="ARBA00008467"/>
    </source>
</evidence>
<dbReference type="Pfam" id="PF00109">
    <property type="entry name" value="ketoacyl-synt"/>
    <property type="match status" value="1"/>
</dbReference>
<dbReference type="PROSITE" id="PS52004">
    <property type="entry name" value="KS3_2"/>
    <property type="match status" value="1"/>
</dbReference>
<comment type="caution">
    <text evidence="5">The sequence shown here is derived from an EMBL/GenBank/DDBJ whole genome shotgun (WGS) entry which is preliminary data.</text>
</comment>
<dbReference type="InterPro" id="IPR016039">
    <property type="entry name" value="Thiolase-like"/>
</dbReference>
<dbReference type="InterPro" id="IPR018201">
    <property type="entry name" value="Ketoacyl_synth_AS"/>
</dbReference>
<dbReference type="NCBIfam" id="NF006587">
    <property type="entry name" value="PRK09116.1"/>
    <property type="match status" value="1"/>
</dbReference>
<sequence>MRRVVVTGMGGVTPFGETWEAIDRAVSAGRSGVKVMREWDQYPEIQTRLGVPIEGFEVPAHYPRKMVRSMGRVALLGVRATELALRDAGLLDDAILRGGRVGVAYGSSFGSVDPIVSLGRSLASGRIGGLSATGYIQAMSHTAAVNIGVYFGLTGRVIPTSTACTSSSQAIGYAYESIREGRQTIMVSGGSDELSVFTAAVFDTLYATSQRNDAPDQSPRPFDRDRDGLVVGEGGCTLILEDRDHALARGARIHAEILGFGTNSDGAHITQPQQSTMAETMRLALADAGLPADAIGWVNAHGTATEYGDIAESHATREVFQKRVPITSFKSYMGHPLGACGSLEAWMGIEMSRAGRIAPTLNLVEPDPRCADLDYLQFTHRDLDAACFISNNFAFGGINTSLVFQRGDS</sequence>
<organism evidence="5 6">
    <name type="scientific">Geothrix edaphica</name>
    <dbReference type="NCBI Taxonomy" id="2927976"/>
    <lineage>
        <taxon>Bacteria</taxon>
        <taxon>Pseudomonadati</taxon>
        <taxon>Acidobacteriota</taxon>
        <taxon>Holophagae</taxon>
        <taxon>Holophagales</taxon>
        <taxon>Holophagaceae</taxon>
        <taxon>Geothrix</taxon>
    </lineage>
</organism>
<dbReference type="CDD" id="cd00834">
    <property type="entry name" value="KAS_I_II"/>
    <property type="match status" value="1"/>
</dbReference>
<dbReference type="InterPro" id="IPR000794">
    <property type="entry name" value="Beta-ketoacyl_synthase"/>
</dbReference>
<reference evidence="5" key="1">
    <citation type="journal article" date="2023" name="Antonie Van Leeuwenhoek">
        <title>Mesoterricola silvestris gen. nov., sp. nov., Mesoterricola sediminis sp. nov., Geothrix oryzae sp. nov., Geothrix edaphica sp. nov., Geothrix rubra sp. nov., and Geothrix limicola sp. nov., six novel members of Acidobacteriota isolated from soils.</title>
        <authorList>
            <person name="Itoh H."/>
            <person name="Sugisawa Y."/>
            <person name="Mise K."/>
            <person name="Xu Z."/>
            <person name="Kuniyasu M."/>
            <person name="Ushijima N."/>
            <person name="Kawano K."/>
            <person name="Kobayashi E."/>
            <person name="Shiratori Y."/>
            <person name="Masuda Y."/>
            <person name="Senoo K."/>
        </authorList>
    </citation>
    <scope>NUCLEOTIDE SEQUENCE</scope>
    <source>
        <strain evidence="5">Red802</strain>
    </source>
</reference>
<evidence type="ECO:0000313" key="5">
    <source>
        <dbReference type="EMBL" id="GLH67612.1"/>
    </source>
</evidence>
<keyword evidence="6" id="KW-1185">Reference proteome</keyword>
<evidence type="ECO:0000259" key="4">
    <source>
        <dbReference type="PROSITE" id="PS52004"/>
    </source>
</evidence>
<evidence type="ECO:0000256" key="2">
    <source>
        <dbReference type="ARBA" id="ARBA00022679"/>
    </source>
</evidence>
<proteinExistence type="inferred from homology"/>
<dbReference type="PANTHER" id="PTHR11712:SF325">
    <property type="entry name" value="3-OXOACYL-(ACYL-CARRIER-PROTEIN) SYNTHASE II FABF"/>
    <property type="match status" value="1"/>
</dbReference>
<feature type="domain" description="Ketosynthase family 3 (KS3)" evidence="4">
    <location>
        <begin position="1"/>
        <end position="406"/>
    </location>
</feature>
<comment type="similarity">
    <text evidence="1 3">Belongs to the thiolase-like superfamily. Beta-ketoacyl-ACP synthases family.</text>
</comment>
<dbReference type="Proteomes" id="UP001165044">
    <property type="component" value="Unassembled WGS sequence"/>
</dbReference>
<dbReference type="InterPro" id="IPR020841">
    <property type="entry name" value="PKS_Beta-ketoAc_synthase_dom"/>
</dbReference>
<dbReference type="SMART" id="SM00825">
    <property type="entry name" value="PKS_KS"/>
    <property type="match status" value="1"/>
</dbReference>
<dbReference type="EMBL" id="BSDC01000002">
    <property type="protein sequence ID" value="GLH67612.1"/>
    <property type="molecule type" value="Genomic_DNA"/>
</dbReference>
<dbReference type="PANTHER" id="PTHR11712">
    <property type="entry name" value="POLYKETIDE SYNTHASE-RELATED"/>
    <property type="match status" value="1"/>
</dbReference>
<name>A0ABQ5PYS1_9BACT</name>
<dbReference type="PROSITE" id="PS00606">
    <property type="entry name" value="KS3_1"/>
    <property type="match status" value="1"/>
</dbReference>
<dbReference type="Pfam" id="PF02801">
    <property type="entry name" value="Ketoacyl-synt_C"/>
    <property type="match status" value="1"/>
</dbReference>
<dbReference type="Gene3D" id="3.40.47.10">
    <property type="match status" value="2"/>
</dbReference>